<evidence type="ECO:0000313" key="2">
    <source>
        <dbReference type="Proteomes" id="UP000270924"/>
    </source>
</evidence>
<protein>
    <submittedName>
        <fullName evidence="1">Uncharacterized protein</fullName>
    </submittedName>
</protein>
<accession>A0A3P7E850</accession>
<dbReference type="EMBL" id="UYWW01010333">
    <property type="protein sequence ID" value="VDM17653.1"/>
    <property type="molecule type" value="Genomic_DNA"/>
</dbReference>
<dbReference type="Proteomes" id="UP000270924">
    <property type="component" value="Unassembled WGS sequence"/>
</dbReference>
<dbReference type="AlphaFoldDB" id="A0A3P7E850"/>
<dbReference type="InParanoid" id="A0A3P7E850"/>
<reference evidence="1 2" key="1">
    <citation type="submission" date="2018-11" db="EMBL/GenBank/DDBJ databases">
        <authorList>
            <consortium name="Pathogen Informatics"/>
        </authorList>
    </citation>
    <scope>NUCLEOTIDE SEQUENCE [LARGE SCALE GENOMIC DNA]</scope>
</reference>
<evidence type="ECO:0000313" key="1">
    <source>
        <dbReference type="EMBL" id="VDM17653.1"/>
    </source>
</evidence>
<gene>
    <name evidence="1" type="ORF">WBA_LOCUS9815</name>
</gene>
<sequence>MQSPMISHHCQHRTVFELNEASRSMEREQWHRYKRG</sequence>
<name>A0A3P7E850_WUCBA</name>
<organism evidence="1 2">
    <name type="scientific">Wuchereria bancrofti</name>
    <dbReference type="NCBI Taxonomy" id="6293"/>
    <lineage>
        <taxon>Eukaryota</taxon>
        <taxon>Metazoa</taxon>
        <taxon>Ecdysozoa</taxon>
        <taxon>Nematoda</taxon>
        <taxon>Chromadorea</taxon>
        <taxon>Rhabditida</taxon>
        <taxon>Spirurina</taxon>
        <taxon>Spiruromorpha</taxon>
        <taxon>Filarioidea</taxon>
        <taxon>Onchocercidae</taxon>
        <taxon>Wuchereria</taxon>
    </lineage>
</organism>
<dbReference type="OrthoDB" id="9982095at2759"/>
<keyword evidence="2" id="KW-1185">Reference proteome</keyword>
<proteinExistence type="predicted"/>